<feature type="transmembrane region" description="Helical" evidence="2">
    <location>
        <begin position="82"/>
        <end position="105"/>
    </location>
</feature>
<evidence type="ECO:0000313" key="3">
    <source>
        <dbReference type="EMBL" id="GAA6169402.1"/>
    </source>
</evidence>
<evidence type="ECO:0000313" key="4">
    <source>
        <dbReference type="Proteomes" id="UP001465153"/>
    </source>
</evidence>
<keyword evidence="2" id="KW-0472">Membrane</keyword>
<reference evidence="3 4" key="1">
    <citation type="submission" date="2024-04" db="EMBL/GenBank/DDBJ databases">
        <title>Draft genome sequence of Sessilibacter corallicola NBRC 116591.</title>
        <authorList>
            <person name="Miyakawa T."/>
            <person name="Kusuya Y."/>
            <person name="Miura T."/>
        </authorList>
    </citation>
    <scope>NUCLEOTIDE SEQUENCE [LARGE SCALE GENOMIC DNA]</scope>
    <source>
        <strain evidence="3 4">KU-00831-HH</strain>
    </source>
</reference>
<keyword evidence="2" id="KW-0812">Transmembrane</keyword>
<accession>A0ABQ0ACM0</accession>
<keyword evidence="2" id="KW-1133">Transmembrane helix</keyword>
<name>A0ABQ0ACM0_9GAMM</name>
<dbReference type="EMBL" id="BAABWN010000011">
    <property type="protein sequence ID" value="GAA6169402.1"/>
    <property type="molecule type" value="Genomic_DNA"/>
</dbReference>
<dbReference type="Proteomes" id="UP001465153">
    <property type="component" value="Unassembled WGS sequence"/>
</dbReference>
<proteinExistence type="predicted"/>
<evidence type="ECO:0000256" key="2">
    <source>
        <dbReference type="SAM" id="Phobius"/>
    </source>
</evidence>
<sequence length="145" mass="16390">MPNLKKYGEIKGVNGQSKFYGLCGALTLSEAESWDIEDLSTKLNQYYPKEAMHDSPLKNQWKSARSNLDRILDNQKPSLRRWVFTHPLMTTILGTVIGGIILVVINDLPKYIGENSEQNIQPEKSKDIDKPETITTPSTNKLINT</sequence>
<organism evidence="3 4">
    <name type="scientific">Sessilibacter corallicola</name>
    <dbReference type="NCBI Taxonomy" id="2904075"/>
    <lineage>
        <taxon>Bacteria</taxon>
        <taxon>Pseudomonadati</taxon>
        <taxon>Pseudomonadota</taxon>
        <taxon>Gammaproteobacteria</taxon>
        <taxon>Cellvibrionales</taxon>
        <taxon>Cellvibrionaceae</taxon>
        <taxon>Sessilibacter</taxon>
    </lineage>
</organism>
<evidence type="ECO:0000256" key="1">
    <source>
        <dbReference type="SAM" id="MobiDB-lite"/>
    </source>
</evidence>
<keyword evidence="4" id="KW-1185">Reference proteome</keyword>
<gene>
    <name evidence="3" type="ORF">NBRC116591_32130</name>
</gene>
<protein>
    <submittedName>
        <fullName evidence="3">Uncharacterized protein</fullName>
    </submittedName>
</protein>
<feature type="compositionally biased region" description="Basic and acidic residues" evidence="1">
    <location>
        <begin position="123"/>
        <end position="132"/>
    </location>
</feature>
<feature type="compositionally biased region" description="Polar residues" evidence="1">
    <location>
        <begin position="133"/>
        <end position="145"/>
    </location>
</feature>
<dbReference type="RefSeq" id="WP_353303933.1">
    <property type="nucleotide sequence ID" value="NZ_BAABWN010000011.1"/>
</dbReference>
<comment type="caution">
    <text evidence="3">The sequence shown here is derived from an EMBL/GenBank/DDBJ whole genome shotgun (WGS) entry which is preliminary data.</text>
</comment>
<feature type="region of interest" description="Disordered" evidence="1">
    <location>
        <begin position="119"/>
        <end position="145"/>
    </location>
</feature>